<dbReference type="EMBL" id="KZ613740">
    <property type="protein sequence ID" value="PMD67685.1"/>
    <property type="molecule type" value="Genomic_DNA"/>
</dbReference>
<evidence type="ECO:0000256" key="1">
    <source>
        <dbReference type="SAM" id="MobiDB-lite"/>
    </source>
</evidence>
<dbReference type="InterPro" id="IPR011009">
    <property type="entry name" value="Kinase-like_dom_sf"/>
</dbReference>
<dbReference type="AlphaFoldDB" id="A0A2J6TXF8"/>
<dbReference type="PROSITE" id="PS50011">
    <property type="entry name" value="PROTEIN_KINASE_DOM"/>
    <property type="match status" value="1"/>
</dbReference>
<protein>
    <submittedName>
        <fullName evidence="3">Kinase-like protein</fullName>
    </submittedName>
</protein>
<dbReference type="Gene3D" id="1.10.510.10">
    <property type="entry name" value="Transferase(Phosphotransferase) domain 1"/>
    <property type="match status" value="1"/>
</dbReference>
<feature type="compositionally biased region" description="Basic and acidic residues" evidence="1">
    <location>
        <begin position="844"/>
        <end position="864"/>
    </location>
</feature>
<dbReference type="Pfam" id="PF07714">
    <property type="entry name" value="PK_Tyr_Ser-Thr"/>
    <property type="match status" value="1"/>
</dbReference>
<dbReference type="InParanoid" id="A0A2J6TXF8"/>
<dbReference type="STRING" id="1095630.A0A2J6TXF8"/>
<evidence type="ECO:0000313" key="4">
    <source>
        <dbReference type="Proteomes" id="UP000235371"/>
    </source>
</evidence>
<keyword evidence="4" id="KW-1185">Reference proteome</keyword>
<feature type="compositionally biased region" description="Polar residues" evidence="1">
    <location>
        <begin position="670"/>
        <end position="681"/>
    </location>
</feature>
<dbReference type="InterPro" id="IPR053083">
    <property type="entry name" value="TF_kinase-domain_protein"/>
</dbReference>
<dbReference type="InterPro" id="IPR000719">
    <property type="entry name" value="Prot_kinase_dom"/>
</dbReference>
<gene>
    <name evidence="3" type="ORF">K444DRAFT_19892</name>
</gene>
<evidence type="ECO:0000259" key="2">
    <source>
        <dbReference type="PROSITE" id="PS50011"/>
    </source>
</evidence>
<dbReference type="GeneID" id="36579072"/>
<organism evidence="3 4">
    <name type="scientific">Hyaloscypha bicolor E</name>
    <dbReference type="NCBI Taxonomy" id="1095630"/>
    <lineage>
        <taxon>Eukaryota</taxon>
        <taxon>Fungi</taxon>
        <taxon>Dikarya</taxon>
        <taxon>Ascomycota</taxon>
        <taxon>Pezizomycotina</taxon>
        <taxon>Leotiomycetes</taxon>
        <taxon>Helotiales</taxon>
        <taxon>Hyaloscyphaceae</taxon>
        <taxon>Hyaloscypha</taxon>
        <taxon>Hyaloscypha bicolor</taxon>
    </lineage>
</organism>
<dbReference type="InterPro" id="IPR001245">
    <property type="entry name" value="Ser-Thr/Tyr_kinase_cat_dom"/>
</dbReference>
<proteinExistence type="predicted"/>
<keyword evidence="3" id="KW-0418">Kinase</keyword>
<dbReference type="RefSeq" id="XP_024744589.1">
    <property type="nucleotide sequence ID" value="XM_024870990.1"/>
</dbReference>
<dbReference type="SMART" id="SM00220">
    <property type="entry name" value="S_TKc"/>
    <property type="match status" value="1"/>
</dbReference>
<reference evidence="3 4" key="1">
    <citation type="submission" date="2016-04" db="EMBL/GenBank/DDBJ databases">
        <title>A degradative enzymes factory behind the ericoid mycorrhizal symbiosis.</title>
        <authorList>
            <consortium name="DOE Joint Genome Institute"/>
            <person name="Martino E."/>
            <person name="Morin E."/>
            <person name="Grelet G."/>
            <person name="Kuo A."/>
            <person name="Kohler A."/>
            <person name="Daghino S."/>
            <person name="Barry K."/>
            <person name="Choi C."/>
            <person name="Cichocki N."/>
            <person name="Clum A."/>
            <person name="Copeland A."/>
            <person name="Hainaut M."/>
            <person name="Haridas S."/>
            <person name="Labutti K."/>
            <person name="Lindquist E."/>
            <person name="Lipzen A."/>
            <person name="Khouja H.-R."/>
            <person name="Murat C."/>
            <person name="Ohm R."/>
            <person name="Olson A."/>
            <person name="Spatafora J."/>
            <person name="Veneault-Fourrey C."/>
            <person name="Henrissat B."/>
            <person name="Grigoriev I."/>
            <person name="Martin F."/>
            <person name="Perotto S."/>
        </authorList>
    </citation>
    <scope>NUCLEOTIDE SEQUENCE [LARGE SCALE GENOMIC DNA]</scope>
    <source>
        <strain evidence="3 4">E</strain>
    </source>
</reference>
<dbReference type="SUPFAM" id="SSF56112">
    <property type="entry name" value="Protein kinase-like (PK-like)"/>
    <property type="match status" value="1"/>
</dbReference>
<feature type="region of interest" description="Disordered" evidence="1">
    <location>
        <begin position="653"/>
        <end position="683"/>
    </location>
</feature>
<evidence type="ECO:0000313" key="3">
    <source>
        <dbReference type="EMBL" id="PMD67685.1"/>
    </source>
</evidence>
<dbReference type="Proteomes" id="UP000235371">
    <property type="component" value="Unassembled WGS sequence"/>
</dbReference>
<feature type="domain" description="Protein kinase" evidence="2">
    <location>
        <begin position="468"/>
        <end position="811"/>
    </location>
</feature>
<dbReference type="PANTHER" id="PTHR44305">
    <property type="entry name" value="SI:DKEY-192D15.2-RELATED"/>
    <property type="match status" value="1"/>
</dbReference>
<dbReference type="GO" id="GO:0005524">
    <property type="term" value="F:ATP binding"/>
    <property type="evidence" value="ECO:0007669"/>
    <property type="project" value="InterPro"/>
</dbReference>
<name>A0A2J6TXF8_9HELO</name>
<keyword evidence="3" id="KW-0808">Transferase</keyword>
<dbReference type="GO" id="GO:0004672">
    <property type="term" value="F:protein kinase activity"/>
    <property type="evidence" value="ECO:0007669"/>
    <property type="project" value="InterPro"/>
</dbReference>
<accession>A0A2J6TXF8</accession>
<feature type="region of interest" description="Disordered" evidence="1">
    <location>
        <begin position="844"/>
        <end position="866"/>
    </location>
</feature>
<sequence>MKFVLLSVQKLIINRSSVSYERKALIQLDDLIITLTESVITLSDLMSHISPLAADSERTSKEWNQLRSSWQEGKVSHYVRRIELHKMWITTMLNILQSESDEKARFSQAKLQSMIEHVMEQNQDMVARLKRLENTLDATIPAASTLEDSQSTIRAPSHRGDNVLSVESVVSKEVNIDRIRRGSFEGVLQSTRVYRRTEGYDTDVSFTTSIRRLHAWSIFSGLSLADISELSAIALPLFYEDLTDGISFHDSQPRAHHLRDPDLQATQEVSTTHNSEGIVPQALSRKVSLERTPQLGMDYRRNVLTGNQQQKASFNSRVYARFAGANNTQNGILPKAPNIFWDEEKIEAAVTRQSVLSNLRPDEQALVDGPVRLGDGLTNNTYMEWIDLKAKRIFLILVDLGIPDRIFGVIDDSWDDNDLPMPLDEVHRLQLSYDKDEKLERKFFTRQFCYLLRAIQKGDGLYYDENEVVPLELAERKAIGQVAGLAQNDVDQVHLPGKTDNIFMRRRIPLGIGPGRMPQEEFLSRVETMRAVNHNHLASLWASYIHQDCGYLLLTPVTDSNLKAFLTVTPQSVKLLAKMERRFLLLNWLHCLADALSLLHDKGLSHRNIKPSNMTLGQDNHIFLGDAETFSTNAFPGEKRGFDREAYNYAAPEQAPRHPTSPPISLPVSRPTTARRSSINSFPFPPTMPISKRNILSNYNSQKSDIFSLGTVFLEILTFFMKRSSRNFASYRSAKNKTAGQGGGLPDASFHMNLGQVNGWIDILRNDASKKEDRVFRGVSPILDLVEQMVVVDLDERPNAKFVQERLGAILTGMCGLVNQGATPAGESILPKVMLHCEIRRTDESETDSKFEEQGRSRSHEVGRKPKVKPWQAPVYAELSWS</sequence>
<dbReference type="PANTHER" id="PTHR44305:SF24">
    <property type="entry name" value="TYROSINE-PROTEIN KINASE C03B1.5-RELATED"/>
    <property type="match status" value="1"/>
</dbReference>
<dbReference type="OrthoDB" id="4062651at2759"/>